<feature type="region of interest" description="Disordered" evidence="1">
    <location>
        <begin position="462"/>
        <end position="489"/>
    </location>
</feature>
<gene>
    <name evidence="2" type="ORF">PECAL_6P02920</name>
</gene>
<accession>A0A8J2T0G6</accession>
<sequence length="745" mass="82587">MAAPATPATPASYGDDFEDDFEPETPGVQAPAPAAAADDDLGDLLDAIIDAPEAAAAPEPEPEPEPSDEAKEDVAAPETQEPPRAYADVLILEAKEDHAAHLAELRHAHGAHFLLRLRQFLAIARADRAGVDQRDDAGDPGLLGPSRGQGPQNSLARSEPCLEAMAGLWRTFESQYEDDRTASLSTETARWSPAHEHQFLLFRSGCRADPGHSSLKSMSRHKSTGLGARDPSHAATVAAKPINLMTNFLTARTDVVCDLDRRAYKDSSKTNADKENFVDAVIELIEGRRRRMLDDFDETVDDCRIVARVSRAATFCARLSHAVRSKKGKRFTDVHDLFGKRARLRPKAKTQEDETTYTFPELLLGTALLNVPFSVWEARDFFASVGGKVGQPADLGQLEGIFVAFWLEVAARRGKYKDPDDEPAWADCKSPVVETKDPELRRFRAARDAVASAAADLHLTWEHQTEDDEATEPSRPQAPGYMRNWNPGKQLKRGLEVQSDADYASKTEGLVKAEHLLHRRNLLAQKYIDLRSAFNRRMVHHARPSTAGLTRPLKNLKESFAVKTSPVARPRTADTGALRRRRDLAAALRRNERAEVLQRDFGAEAKARRRKKNEERSRELSRKLAQEKAQRKLLGPPKTPPTSWIPEATSTSVKKRPSSAPALRPPWNKRVPQSAHKEVVVVEKKRRKRKVKGAPKDRASTHGWRARAPKAKDPPPVLPACLFPMSKGILPGLYAEPPSSFKLLV</sequence>
<name>A0A8J2T0G6_9STRA</name>
<evidence type="ECO:0000313" key="2">
    <source>
        <dbReference type="EMBL" id="CAH0378696.1"/>
    </source>
</evidence>
<feature type="region of interest" description="Disordered" evidence="1">
    <location>
        <begin position="1"/>
        <end position="81"/>
    </location>
</feature>
<feature type="region of interest" description="Disordered" evidence="1">
    <location>
        <begin position="604"/>
        <end position="716"/>
    </location>
</feature>
<dbReference type="EMBL" id="CAKKNE010000006">
    <property type="protein sequence ID" value="CAH0378696.1"/>
    <property type="molecule type" value="Genomic_DNA"/>
</dbReference>
<keyword evidence="3" id="KW-1185">Reference proteome</keyword>
<evidence type="ECO:0000256" key="1">
    <source>
        <dbReference type="SAM" id="MobiDB-lite"/>
    </source>
</evidence>
<comment type="caution">
    <text evidence="2">The sequence shown here is derived from an EMBL/GenBank/DDBJ whole genome shotgun (WGS) entry which is preliminary data.</text>
</comment>
<proteinExistence type="predicted"/>
<feature type="compositionally biased region" description="Basic and acidic residues" evidence="1">
    <location>
        <begin position="604"/>
        <end position="630"/>
    </location>
</feature>
<reference evidence="2" key="1">
    <citation type="submission" date="2021-11" db="EMBL/GenBank/DDBJ databases">
        <authorList>
            <consortium name="Genoscope - CEA"/>
            <person name="William W."/>
        </authorList>
    </citation>
    <scope>NUCLEOTIDE SEQUENCE</scope>
</reference>
<organism evidence="2 3">
    <name type="scientific">Pelagomonas calceolata</name>
    <dbReference type="NCBI Taxonomy" id="35677"/>
    <lineage>
        <taxon>Eukaryota</taxon>
        <taxon>Sar</taxon>
        <taxon>Stramenopiles</taxon>
        <taxon>Ochrophyta</taxon>
        <taxon>Pelagophyceae</taxon>
        <taxon>Pelagomonadales</taxon>
        <taxon>Pelagomonadaceae</taxon>
        <taxon>Pelagomonas</taxon>
    </lineage>
</organism>
<feature type="region of interest" description="Disordered" evidence="1">
    <location>
        <begin position="131"/>
        <end position="157"/>
    </location>
</feature>
<feature type="compositionally biased region" description="Low complexity" evidence="1">
    <location>
        <begin position="1"/>
        <end position="11"/>
    </location>
</feature>
<feature type="compositionally biased region" description="Low complexity" evidence="1">
    <location>
        <begin position="44"/>
        <end position="58"/>
    </location>
</feature>
<feature type="compositionally biased region" description="Basic residues" evidence="1">
    <location>
        <begin position="684"/>
        <end position="693"/>
    </location>
</feature>
<evidence type="ECO:0000313" key="3">
    <source>
        <dbReference type="Proteomes" id="UP000789595"/>
    </source>
</evidence>
<feature type="region of interest" description="Disordered" evidence="1">
    <location>
        <begin position="212"/>
        <end position="231"/>
    </location>
</feature>
<protein>
    <submittedName>
        <fullName evidence="2">Uncharacterized protein</fullName>
    </submittedName>
</protein>
<dbReference type="AlphaFoldDB" id="A0A8J2T0G6"/>
<dbReference type="Proteomes" id="UP000789595">
    <property type="component" value="Unassembled WGS sequence"/>
</dbReference>